<organism evidence="8 9">
    <name type="scientific">Marmota monax</name>
    <name type="common">Woodchuck</name>
    <dbReference type="NCBI Taxonomy" id="9995"/>
    <lineage>
        <taxon>Eukaryota</taxon>
        <taxon>Metazoa</taxon>
        <taxon>Chordata</taxon>
        <taxon>Craniata</taxon>
        <taxon>Vertebrata</taxon>
        <taxon>Euteleostomi</taxon>
        <taxon>Mammalia</taxon>
        <taxon>Eutheria</taxon>
        <taxon>Euarchontoglires</taxon>
        <taxon>Glires</taxon>
        <taxon>Rodentia</taxon>
        <taxon>Sciuromorpha</taxon>
        <taxon>Sciuridae</taxon>
        <taxon>Xerinae</taxon>
        <taxon>Marmotini</taxon>
        <taxon>Marmota</taxon>
    </lineage>
</organism>
<keyword evidence="5" id="KW-0325">Glycoprotein</keyword>
<sequence length="490" mass="52536">MKKVLGEWEAGHQSPLTGLYSMAIGLAQWLGPLLLVSLWGLSAPALLLRRLGEHMQRLQETSGLHLRLGPGTATLPRAGWLEQPLDPFNASDGRSFLQRYWVNDQHRAGQEGPVFLHLGGEGSLGPGSVMAGHPAALAPAFGALVISLEHRFYGLSVPPGGLGMAQLRYLSSRHALADVVSARLALSRLFNVSSISPWICFGGSYAGSLAAWARLKFPHLIFASVASSAPVRATLDFSEYNDKPSERGDWWVAGGRRWDVSEGDRLRGQPSEGGPAEGDDGRVLERGKRRCRAAVSAAFAEVERRLRAGGAARAALRAELGACGSLRRAEDQAELLGTLQALVGGAVQYDGQAGVPLSVRQLCGLLAGGGNRSHPAPYGGLRRAVQIVMHSLGQRCVSPSRAETVTQLRATEPQVSGLGDRQWLYQTCTEFGFSNLTLYAGLERVGGHSGVGELEPQRPLHAHTQAFHLLFLCSRPREVSPLSPATRPES</sequence>
<evidence type="ECO:0000256" key="3">
    <source>
        <dbReference type="ARBA" id="ARBA00022729"/>
    </source>
</evidence>
<gene>
    <name evidence="8" type="ORF">MONAX_5E044705</name>
</gene>
<keyword evidence="7" id="KW-1133">Transmembrane helix</keyword>
<keyword evidence="2" id="KW-0645">Protease</keyword>
<dbReference type="PANTHER" id="PTHR11010">
    <property type="entry name" value="PROTEASE S28 PRO-X CARBOXYPEPTIDASE-RELATED"/>
    <property type="match status" value="1"/>
</dbReference>
<proteinExistence type="inferred from homology"/>
<dbReference type="EMBL" id="CABDUW010000678">
    <property type="protein sequence ID" value="VTJ73385.1"/>
    <property type="molecule type" value="Genomic_DNA"/>
</dbReference>
<dbReference type="InterPro" id="IPR042269">
    <property type="entry name" value="Ser_carbopepase_S28_SKS"/>
</dbReference>
<dbReference type="GO" id="GO:0008239">
    <property type="term" value="F:dipeptidyl-peptidase activity"/>
    <property type="evidence" value="ECO:0007669"/>
    <property type="project" value="TreeGrafter"/>
</dbReference>
<keyword evidence="7" id="KW-0472">Membrane</keyword>
<evidence type="ECO:0008006" key="10">
    <source>
        <dbReference type="Google" id="ProtNLM"/>
    </source>
</evidence>
<evidence type="ECO:0000313" key="8">
    <source>
        <dbReference type="EMBL" id="VTJ73385.1"/>
    </source>
</evidence>
<evidence type="ECO:0000256" key="5">
    <source>
        <dbReference type="ARBA" id="ARBA00023180"/>
    </source>
</evidence>
<feature type="region of interest" description="Disordered" evidence="6">
    <location>
        <begin position="262"/>
        <end position="282"/>
    </location>
</feature>
<comment type="caution">
    <text evidence="8">The sequence shown here is derived from an EMBL/GenBank/DDBJ whole genome shotgun (WGS) entry which is preliminary data.</text>
</comment>
<dbReference type="Gene3D" id="1.20.120.980">
    <property type="entry name" value="Serine carboxypeptidase S28, SKS domain"/>
    <property type="match status" value="1"/>
</dbReference>
<dbReference type="GO" id="GO:0006508">
    <property type="term" value="P:proteolysis"/>
    <property type="evidence" value="ECO:0007669"/>
    <property type="project" value="UniProtKB-KW"/>
</dbReference>
<evidence type="ECO:0000256" key="2">
    <source>
        <dbReference type="ARBA" id="ARBA00022670"/>
    </source>
</evidence>
<dbReference type="GO" id="GO:0070008">
    <property type="term" value="F:serine-type exopeptidase activity"/>
    <property type="evidence" value="ECO:0007669"/>
    <property type="project" value="InterPro"/>
</dbReference>
<dbReference type="Gene3D" id="3.40.50.1820">
    <property type="entry name" value="alpha/beta hydrolase"/>
    <property type="match status" value="2"/>
</dbReference>
<evidence type="ECO:0000256" key="7">
    <source>
        <dbReference type="SAM" id="Phobius"/>
    </source>
</evidence>
<keyword evidence="9" id="KW-1185">Reference proteome</keyword>
<evidence type="ECO:0000256" key="1">
    <source>
        <dbReference type="ARBA" id="ARBA00011079"/>
    </source>
</evidence>
<keyword evidence="4" id="KW-0378">Hydrolase</keyword>
<comment type="similarity">
    <text evidence="1">Belongs to the peptidase S28 family.</text>
</comment>
<dbReference type="InterPro" id="IPR029058">
    <property type="entry name" value="AB_hydrolase_fold"/>
</dbReference>
<dbReference type="Proteomes" id="UP000335636">
    <property type="component" value="Unassembled WGS sequence"/>
</dbReference>
<dbReference type="PANTHER" id="PTHR11010:SF11">
    <property type="entry name" value="THYMUS-SPECIFIC SERINE PROTEASE"/>
    <property type="match status" value="1"/>
</dbReference>
<dbReference type="AlphaFoldDB" id="A0A5E4BV57"/>
<name>A0A5E4BV57_MARMO</name>
<evidence type="ECO:0000313" key="9">
    <source>
        <dbReference type="Proteomes" id="UP000335636"/>
    </source>
</evidence>
<reference evidence="8" key="1">
    <citation type="submission" date="2019-04" db="EMBL/GenBank/DDBJ databases">
        <authorList>
            <person name="Alioto T."/>
            <person name="Alioto T."/>
        </authorList>
    </citation>
    <scope>NUCLEOTIDE SEQUENCE [LARGE SCALE GENOMIC DNA]</scope>
</reference>
<keyword evidence="3" id="KW-0732">Signal</keyword>
<feature type="transmembrane region" description="Helical" evidence="7">
    <location>
        <begin position="20"/>
        <end position="48"/>
    </location>
</feature>
<evidence type="ECO:0000256" key="4">
    <source>
        <dbReference type="ARBA" id="ARBA00022801"/>
    </source>
</evidence>
<dbReference type="InterPro" id="IPR008758">
    <property type="entry name" value="Peptidase_S28"/>
</dbReference>
<keyword evidence="7" id="KW-0812">Transmembrane</keyword>
<protein>
    <recommendedName>
        <fullName evidence="10">Serine protease 16</fullName>
    </recommendedName>
</protein>
<accession>A0A5E4BV57</accession>
<evidence type="ECO:0000256" key="6">
    <source>
        <dbReference type="SAM" id="MobiDB-lite"/>
    </source>
</evidence>
<dbReference type="Pfam" id="PF05577">
    <property type="entry name" value="Peptidase_S28"/>
    <property type="match status" value="2"/>
</dbReference>
<dbReference type="GO" id="GO:0005768">
    <property type="term" value="C:endosome"/>
    <property type="evidence" value="ECO:0007669"/>
    <property type="project" value="TreeGrafter"/>
</dbReference>
<dbReference type="GO" id="GO:0005764">
    <property type="term" value="C:lysosome"/>
    <property type="evidence" value="ECO:0007669"/>
    <property type="project" value="TreeGrafter"/>
</dbReference>
<dbReference type="SUPFAM" id="SSF53474">
    <property type="entry name" value="alpha/beta-Hydrolases"/>
    <property type="match status" value="1"/>
</dbReference>